<evidence type="ECO:0000259" key="6">
    <source>
        <dbReference type="Pfam" id="PF07291"/>
    </source>
</evidence>
<dbReference type="RefSeq" id="WP_386196071.1">
    <property type="nucleotide sequence ID" value="NZ_JBHSBC010000049.1"/>
</dbReference>
<evidence type="ECO:0000256" key="1">
    <source>
        <dbReference type="ARBA" id="ARBA00004141"/>
    </source>
</evidence>
<gene>
    <name evidence="7" type="ORF">ACFOYY_37840</name>
</gene>
<evidence type="ECO:0000313" key="7">
    <source>
        <dbReference type="EMBL" id="MFC3985941.1"/>
    </source>
</evidence>
<dbReference type="Pfam" id="PF07291">
    <property type="entry name" value="MauE"/>
    <property type="match status" value="1"/>
</dbReference>
<evidence type="ECO:0000256" key="5">
    <source>
        <dbReference type="SAM" id="Phobius"/>
    </source>
</evidence>
<dbReference type="InterPro" id="IPR009908">
    <property type="entry name" value="Methylamine_util_MauE"/>
</dbReference>
<feature type="domain" description="Methylamine utilisation protein MauE" evidence="6">
    <location>
        <begin position="1"/>
        <end position="134"/>
    </location>
</feature>
<reference evidence="8" key="1">
    <citation type="journal article" date="2019" name="Int. J. Syst. Evol. Microbiol.">
        <title>The Global Catalogue of Microorganisms (GCM) 10K type strain sequencing project: providing services to taxonomists for standard genome sequencing and annotation.</title>
        <authorList>
            <consortium name="The Broad Institute Genomics Platform"/>
            <consortium name="The Broad Institute Genome Sequencing Center for Infectious Disease"/>
            <person name="Wu L."/>
            <person name="Ma J."/>
        </authorList>
    </citation>
    <scope>NUCLEOTIDE SEQUENCE [LARGE SCALE GENOMIC DNA]</scope>
    <source>
        <strain evidence="8">TBRC 7912</strain>
    </source>
</reference>
<feature type="transmembrane region" description="Helical" evidence="5">
    <location>
        <begin position="6"/>
        <end position="25"/>
    </location>
</feature>
<feature type="transmembrane region" description="Helical" evidence="5">
    <location>
        <begin position="119"/>
        <end position="139"/>
    </location>
</feature>
<keyword evidence="2 5" id="KW-0812">Transmembrane</keyword>
<evidence type="ECO:0000256" key="2">
    <source>
        <dbReference type="ARBA" id="ARBA00022692"/>
    </source>
</evidence>
<proteinExistence type="predicted"/>
<comment type="caution">
    <text evidence="7">The sequence shown here is derived from an EMBL/GenBank/DDBJ whole genome shotgun (WGS) entry which is preliminary data.</text>
</comment>
<name>A0ABV8FDF5_9ACTN</name>
<feature type="transmembrane region" description="Helical" evidence="5">
    <location>
        <begin position="72"/>
        <end position="96"/>
    </location>
</feature>
<keyword evidence="3 5" id="KW-1133">Transmembrane helix</keyword>
<accession>A0ABV8FDF5</accession>
<sequence>MQYLAIGLRCVIGAVFLISSTGKLIGRDTFGDFAASIRDMHLVPPASVRSLARIVLGAELATWMLLATPTPVTGVAGFVVAAGLLAVFTVVVVLVVRRGTRAACRCFGASSVPMGPRQAVRNVILAAVAVVGVIGTLTPQKGLETAGVLIAVLGGTMLGVLVTALDDIFELFQPMNKGIGRRPSPPAVG</sequence>
<evidence type="ECO:0000313" key="8">
    <source>
        <dbReference type="Proteomes" id="UP001595698"/>
    </source>
</evidence>
<keyword evidence="4 5" id="KW-0472">Membrane</keyword>
<protein>
    <submittedName>
        <fullName evidence="7">MauE/DoxX family redox-associated membrane protein</fullName>
    </submittedName>
</protein>
<evidence type="ECO:0000256" key="4">
    <source>
        <dbReference type="ARBA" id="ARBA00023136"/>
    </source>
</evidence>
<feature type="transmembrane region" description="Helical" evidence="5">
    <location>
        <begin position="145"/>
        <end position="165"/>
    </location>
</feature>
<evidence type="ECO:0000256" key="3">
    <source>
        <dbReference type="ARBA" id="ARBA00022989"/>
    </source>
</evidence>
<comment type="subcellular location">
    <subcellularLocation>
        <location evidence="1">Membrane</location>
        <topology evidence="1">Multi-pass membrane protein</topology>
    </subcellularLocation>
</comment>
<dbReference type="Proteomes" id="UP001595698">
    <property type="component" value="Unassembled WGS sequence"/>
</dbReference>
<keyword evidence="8" id="KW-1185">Reference proteome</keyword>
<organism evidence="7 8">
    <name type="scientific">Streptosporangium jomthongense</name>
    <dbReference type="NCBI Taxonomy" id="1193683"/>
    <lineage>
        <taxon>Bacteria</taxon>
        <taxon>Bacillati</taxon>
        <taxon>Actinomycetota</taxon>
        <taxon>Actinomycetes</taxon>
        <taxon>Streptosporangiales</taxon>
        <taxon>Streptosporangiaceae</taxon>
        <taxon>Streptosporangium</taxon>
    </lineage>
</organism>
<dbReference type="EMBL" id="JBHSBC010000049">
    <property type="protein sequence ID" value="MFC3985941.1"/>
    <property type="molecule type" value="Genomic_DNA"/>
</dbReference>